<accession>A0A9D4ZEI3</accession>
<feature type="compositionally biased region" description="Basic and acidic residues" evidence="5">
    <location>
        <begin position="2441"/>
        <end position="2451"/>
    </location>
</feature>
<feature type="compositionally biased region" description="Gly residues" evidence="5">
    <location>
        <begin position="1752"/>
        <end position="1770"/>
    </location>
</feature>
<feature type="region of interest" description="Disordered" evidence="5">
    <location>
        <begin position="1989"/>
        <end position="2543"/>
    </location>
</feature>
<evidence type="ECO:0000259" key="6">
    <source>
        <dbReference type="SMART" id="SM00732"/>
    </source>
</evidence>
<dbReference type="PANTHER" id="PTHR10145:SF6">
    <property type="entry name" value="TRANSCRIPTION ELONGATION FACTOR SPT6"/>
    <property type="match status" value="1"/>
</dbReference>
<dbReference type="InterPro" id="IPR028231">
    <property type="entry name" value="Spt6_YqgF"/>
</dbReference>
<evidence type="ECO:0000313" key="7">
    <source>
        <dbReference type="EMBL" id="KAI5072429.1"/>
    </source>
</evidence>
<feature type="compositionally biased region" description="Basic and acidic residues" evidence="5">
    <location>
        <begin position="1739"/>
        <end position="1749"/>
    </location>
</feature>
<feature type="compositionally biased region" description="Polar residues" evidence="5">
    <location>
        <begin position="1910"/>
        <end position="1919"/>
    </location>
</feature>
<comment type="caution">
    <text evidence="7">The sequence shown here is derived from an EMBL/GenBank/DDBJ whole genome shotgun (WGS) entry which is preliminary data.</text>
</comment>
<dbReference type="SUPFAM" id="SSF47781">
    <property type="entry name" value="RuvA domain 2-like"/>
    <property type="match status" value="1"/>
</dbReference>
<dbReference type="GO" id="GO:0140673">
    <property type="term" value="P:transcription elongation-coupled chromatin remodeling"/>
    <property type="evidence" value="ECO:0007669"/>
    <property type="project" value="InterPro"/>
</dbReference>
<dbReference type="Gene3D" id="1.10.3500.10">
    <property type="entry name" value="Tex N-terminal region-like"/>
    <property type="match status" value="1"/>
</dbReference>
<dbReference type="Proteomes" id="UP000886520">
    <property type="component" value="Chromosome 12"/>
</dbReference>
<keyword evidence="4" id="KW-0539">Nucleus</keyword>
<comment type="similarity">
    <text evidence="2">Belongs to the SPT6 family.</text>
</comment>
<dbReference type="GO" id="GO:0031491">
    <property type="term" value="F:nucleosome binding"/>
    <property type="evidence" value="ECO:0007669"/>
    <property type="project" value="TreeGrafter"/>
</dbReference>
<feature type="compositionally biased region" description="Basic and acidic residues" evidence="5">
    <location>
        <begin position="2188"/>
        <end position="2202"/>
    </location>
</feature>
<feature type="region of interest" description="Disordered" evidence="5">
    <location>
        <begin position="1"/>
        <end position="137"/>
    </location>
</feature>
<feature type="compositionally biased region" description="Basic and acidic residues" evidence="5">
    <location>
        <begin position="1781"/>
        <end position="1797"/>
    </location>
</feature>
<proteinExistence type="inferred from homology"/>
<dbReference type="InterPro" id="IPR010994">
    <property type="entry name" value="RuvA_2-like"/>
</dbReference>
<feature type="compositionally biased region" description="Low complexity" evidence="5">
    <location>
        <begin position="2469"/>
        <end position="2479"/>
    </location>
</feature>
<gene>
    <name evidence="7" type="ORF">GOP47_0012535</name>
</gene>
<dbReference type="Gene3D" id="3.30.420.140">
    <property type="entry name" value="YqgF/RNase H-like domain"/>
    <property type="match status" value="1"/>
</dbReference>
<dbReference type="InterPro" id="IPR037027">
    <property type="entry name" value="YqgF/RNaseH-like_dom_sf"/>
</dbReference>
<dbReference type="Gene3D" id="1.10.10.2740">
    <property type="entry name" value="Spt6, Death-like domain"/>
    <property type="match status" value="1"/>
</dbReference>
<feature type="compositionally biased region" description="Basic and acidic residues" evidence="5">
    <location>
        <begin position="1346"/>
        <end position="1362"/>
    </location>
</feature>
<feature type="compositionally biased region" description="Basic and acidic residues" evidence="5">
    <location>
        <begin position="64"/>
        <end position="74"/>
    </location>
</feature>
<dbReference type="InterPro" id="IPR036860">
    <property type="entry name" value="SH2_dom_sf"/>
</dbReference>
<protein>
    <recommendedName>
        <fullName evidence="6">YqgF/RNase H-like domain-containing protein</fullName>
    </recommendedName>
</protein>
<dbReference type="GO" id="GO:0008023">
    <property type="term" value="C:transcription elongation factor complex"/>
    <property type="evidence" value="ECO:0007669"/>
    <property type="project" value="TreeGrafter"/>
</dbReference>
<evidence type="ECO:0000256" key="3">
    <source>
        <dbReference type="ARBA" id="ARBA00023163"/>
    </source>
</evidence>
<feature type="compositionally biased region" description="Basic and acidic residues" evidence="5">
    <location>
        <begin position="99"/>
        <end position="115"/>
    </location>
</feature>
<feature type="compositionally biased region" description="Basic and acidic residues" evidence="5">
    <location>
        <begin position="1465"/>
        <end position="1484"/>
    </location>
</feature>
<comment type="subcellular location">
    <subcellularLocation>
        <location evidence="1">Nucleus</location>
    </subcellularLocation>
</comment>
<dbReference type="InterPro" id="IPR017072">
    <property type="entry name" value="TF_Spt6"/>
</dbReference>
<dbReference type="InterPro" id="IPR049540">
    <property type="entry name" value="Spt6-like_S1"/>
</dbReference>
<feature type="compositionally biased region" description="Gly residues" evidence="5">
    <location>
        <begin position="2228"/>
        <end position="2237"/>
    </location>
</feature>
<dbReference type="SUPFAM" id="SSF158832">
    <property type="entry name" value="Tex N-terminal region-like"/>
    <property type="match status" value="1"/>
</dbReference>
<name>A0A9D4ZEI3_ADICA</name>
<dbReference type="InterPro" id="IPR012340">
    <property type="entry name" value="NA-bd_OB-fold"/>
</dbReference>
<feature type="compositionally biased region" description="Basic and acidic residues" evidence="5">
    <location>
        <begin position="2481"/>
        <end position="2491"/>
    </location>
</feature>
<dbReference type="OrthoDB" id="995477at2759"/>
<feature type="compositionally biased region" description="Basic and acidic residues" evidence="5">
    <location>
        <begin position="2039"/>
        <end position="2051"/>
    </location>
</feature>
<evidence type="ECO:0000256" key="4">
    <source>
        <dbReference type="ARBA" id="ARBA00023242"/>
    </source>
</evidence>
<feature type="compositionally biased region" description="Polar residues" evidence="5">
    <location>
        <begin position="2084"/>
        <end position="2095"/>
    </location>
</feature>
<dbReference type="Pfam" id="PF14639">
    <property type="entry name" value="YqgF"/>
    <property type="match status" value="1"/>
</dbReference>
<feature type="compositionally biased region" description="Basic residues" evidence="5">
    <location>
        <begin position="2052"/>
        <end position="2064"/>
    </location>
</feature>
<evidence type="ECO:0000313" key="8">
    <source>
        <dbReference type="Proteomes" id="UP000886520"/>
    </source>
</evidence>
<evidence type="ECO:0000256" key="1">
    <source>
        <dbReference type="ARBA" id="ARBA00004123"/>
    </source>
</evidence>
<dbReference type="InterPro" id="IPR032706">
    <property type="entry name" value="Spt6_HHH"/>
</dbReference>
<feature type="compositionally biased region" description="Gly residues" evidence="5">
    <location>
        <begin position="1723"/>
        <end position="1734"/>
    </location>
</feature>
<dbReference type="PANTHER" id="PTHR10145">
    <property type="entry name" value="TRANSCRIPTION ELONGATION FACTOR SPT6"/>
    <property type="match status" value="1"/>
</dbReference>
<dbReference type="InterPro" id="IPR023323">
    <property type="entry name" value="Tex-like_dom_sf"/>
</dbReference>
<keyword evidence="8" id="KW-1185">Reference proteome</keyword>
<dbReference type="InterPro" id="IPR023319">
    <property type="entry name" value="Tex-like_HTH_dom_sf"/>
</dbReference>
<dbReference type="Pfam" id="PF14633">
    <property type="entry name" value="SH2_2"/>
    <property type="match status" value="1"/>
</dbReference>
<feature type="compositionally biased region" description="Gly residues" evidence="5">
    <location>
        <begin position="1569"/>
        <end position="1587"/>
    </location>
</feature>
<feature type="compositionally biased region" description="Basic and acidic residues" evidence="5">
    <location>
        <begin position="2328"/>
        <end position="2337"/>
    </location>
</feature>
<dbReference type="EMBL" id="JABFUD020000012">
    <property type="protein sequence ID" value="KAI5072429.1"/>
    <property type="molecule type" value="Genomic_DNA"/>
</dbReference>
<feature type="compositionally biased region" description="Polar residues" evidence="5">
    <location>
        <begin position="2396"/>
        <end position="2407"/>
    </location>
</feature>
<organism evidence="7 8">
    <name type="scientific">Adiantum capillus-veneris</name>
    <name type="common">Maidenhair fern</name>
    <dbReference type="NCBI Taxonomy" id="13818"/>
    <lineage>
        <taxon>Eukaryota</taxon>
        <taxon>Viridiplantae</taxon>
        <taxon>Streptophyta</taxon>
        <taxon>Embryophyta</taxon>
        <taxon>Tracheophyta</taxon>
        <taxon>Polypodiopsida</taxon>
        <taxon>Polypodiidae</taxon>
        <taxon>Polypodiales</taxon>
        <taxon>Pteridineae</taxon>
        <taxon>Pteridaceae</taxon>
        <taxon>Vittarioideae</taxon>
        <taxon>Adiantum</taxon>
    </lineage>
</organism>
<evidence type="ECO:0000256" key="5">
    <source>
        <dbReference type="SAM" id="MobiDB-lite"/>
    </source>
</evidence>
<dbReference type="SUPFAM" id="SSF50249">
    <property type="entry name" value="Nucleic acid-binding proteins"/>
    <property type="match status" value="1"/>
</dbReference>
<feature type="compositionally biased region" description="Polar residues" evidence="5">
    <location>
        <begin position="1807"/>
        <end position="1835"/>
    </location>
</feature>
<feature type="compositionally biased region" description="Polar residues" evidence="5">
    <location>
        <begin position="1502"/>
        <end position="1519"/>
    </location>
</feature>
<feature type="compositionally biased region" description="Acidic residues" evidence="5">
    <location>
        <begin position="75"/>
        <end position="88"/>
    </location>
</feature>
<dbReference type="Gene3D" id="3.30.505.10">
    <property type="entry name" value="SH2 domain"/>
    <property type="match status" value="2"/>
</dbReference>
<dbReference type="Gene3D" id="1.10.10.650">
    <property type="entry name" value="RuvA domain 2-like"/>
    <property type="match status" value="1"/>
</dbReference>
<dbReference type="SMART" id="SM00732">
    <property type="entry name" value="YqgFc"/>
    <property type="match status" value="1"/>
</dbReference>
<keyword evidence="3" id="KW-0804">Transcription</keyword>
<feature type="compositionally biased region" description="Basic and acidic residues" evidence="5">
    <location>
        <begin position="2243"/>
        <end position="2253"/>
    </location>
</feature>
<feature type="compositionally biased region" description="Basic and acidic residues" evidence="5">
    <location>
        <begin position="2530"/>
        <end position="2539"/>
    </location>
</feature>
<feature type="compositionally biased region" description="Basic and acidic residues" evidence="5">
    <location>
        <begin position="1667"/>
        <end position="1683"/>
    </location>
</feature>
<dbReference type="InterPro" id="IPR035420">
    <property type="entry name" value="Spt6_SH2"/>
</dbReference>
<feature type="compositionally biased region" description="Basic and acidic residues" evidence="5">
    <location>
        <begin position="2419"/>
        <end position="2432"/>
    </location>
</feature>
<feature type="compositionally biased region" description="Basic and acidic residues" evidence="5">
    <location>
        <begin position="1553"/>
        <end position="1567"/>
    </location>
</feature>
<dbReference type="GO" id="GO:0034728">
    <property type="term" value="P:nucleosome organization"/>
    <property type="evidence" value="ECO:0007669"/>
    <property type="project" value="TreeGrafter"/>
</dbReference>
<dbReference type="GO" id="GO:0042393">
    <property type="term" value="F:histone binding"/>
    <property type="evidence" value="ECO:0007669"/>
    <property type="project" value="TreeGrafter"/>
</dbReference>
<feature type="compositionally biased region" description="Basic and acidic residues" evidence="5">
    <location>
        <begin position="2299"/>
        <end position="2309"/>
    </location>
</feature>
<sequence>MGASRRLFVRSDEEDEGSGDLHGDGAGPSTSSALRKSKRLSAWQVAPESHNTAGKSRKLKRLKRTLEKAAKDSDSDWEEESSECEEIPETAWRQKWSQKKGDKEVRGDGSKRNSKESPVSPVCAKKRKQKLSSAQRTSHSKAKFGWYDARFNGSTQKQNSDDDALIFLGEDFEHLLFEDAVNASRETYTKEIDLPERFQMHEQDLTATASMNDWTKEAHWIHNRLFGDFTTIKEDEELKCITDIDKEEIIKEIVAVLMQLHVEKCEVPVIGMYNFHKCPRLARRIDTKEVGFGCAGNSLQIKSFKALWMIFQWDRKWLSLLRRKSTQQDTWKNRAMTKVIGSDEEDRTLDVVMQALQEADSEVTVDDLDAKFNLQFPVDEKAPPKGQYKRPRRQSLYGLCCKSGLRHLVRQLGLTPEQLGENLHGLQKIHEPLDLTVPPEEVDLSYASGQFTEPQKALEGARHMAAYELSCEPRVRKFVRSLFDQHAVVSTAPTSKGEVLIDAFHELACVKNVKAKSVKSFNGGEWLLIQKAEEDELVEVRIELTQEVFDEVLIQSLHKNYFSNASNEVSELWNEQRKLILQEALAQMLLPLLAKDMRLSLTVTAKAWIQAECCKSLWKRVTMAPYPISDPFVDASTSSKDNTSKNAIVMVCCWGSRDPPTTFVILDAFGELVDSLQTGYLNVRPGSHEQQLQRKVDDQERLKKFILMHKPNVVVVGAVINFACRHLKDTIAETVGKAAEVNSALISVPVIYGDESLASLYEKSQVSLVQLPKQPSIIRRAVALGRSLQNPLAVIAALCNPSKDIVALSMHPMQRFLSAEDLYASIECVMVTVTNQIGVDVNLAVAHEWLFSPLQFVCGLGWKKASKIQQLIQESGWLPSRESLLRYPFSLKDVVFRNCSAFLRIRRVGHAVSGLRKLDPLDDTRIHPEYYEFARNLAIYALTNGQASLDSEKDMDVVEAAIAHFRKNPDAFTEEIVMNFFNSLQLDEVVNIDILKDVRKELLDGFSDFRAPYSQPTQDEEFTWLTGEDEASLCIGKAVNVIVQKVFRHRAICTLESRLRGVLEKEDFTSDSNVDLTQVLSEGSTLTCYVANVFKDQFSVQLSCLGNNMEAHDSDVSVPHAERVLCSEEAVLNKGQPNAKDLCFKPRDIHHPLFQNVSMSDAIKALSEENPNKVMFHPSSEGPACLSMTLKCQDNVYIQKEIEEFEKDSSDLSTFSRLGNTLKIDGRNFSTLDEVVTSYASPLVSKMNDVLQSREFQSGNDDEIRSFLNQEKEVSTDGLVYCFSLCPNNLGAIALSYMVGEKVFTEKVDLYPEGYGLQNKMFRKMDTVINYIKKTVSDARCRLVGPEEERHNRRGDGTERGRGGRFGSGRRGRGFRGRGGRGNSFSGKWGAQETENSDWNSAGAHRNEHKKHEEQDFNNSWAAEESNGWNEQKPGFEASKSQDEKGWGVADGSPEKFESGWGADDSEKAEKQDISGWHIGEKNDATGGNGWNAKGDSVEASEGQNDSGWGNSDIQSDKGQTGLGGWGATDSKINSTEKGSWGAVDCTWASQDTESHKERGNGTERGRGGRFGCGQRGRGFQGRGGRGNSSSEKREAQETENSDWNSAGSHMRNESGWGADDSGNTVTTGWGVAGSGMNNKQDLNGWHVGEENGGDKNGAGTEASKGQNDRGWGDADVQLDKGETGFGWGASDSKNTGKGGWGASDSKNTGKGGWGASDSKNTGKGGWGAAGFVGAGQEDSYKQSGDGRGRGRGFGFGSGRRGRGFGGRAGRGNSFAGKWGSQEKESSGWNSDRKQEEQGFSNDWAARQSTSWNDQQVDFKVSRNQGESGQGLTDGSSEKFEREWGADDSKNNEKEEISSWHTVEEKSATIGGNAKGDRVEASKGRNGSGWGDADVQLDKGETEFGWGANDSKNTENSGWGTAGCMGAGKGDKVEASKSQNDSGWGDADVELDKGGTEFGWGTNDPKNTERGGWGGAGCIWAGKGDRVEVSKGQNHSGWGDAYVPSGKRDTEAGWGANDSKNTEKGGWGAAGCTWAGQDEGSHKQRGDDRGRGRGRRFGSGRRGRGFGGRDGRGNNFSGKWGQQEAGSSDWNSADPGSSEFKNHKEQGFNNRPVFVSGSNSWNENKGGFELSRTQDKSGWGIPDGSSEKFESGWGAGDSKSAEKQERTGWHVGEENGATEGSGWNAKGSRIEASKGQNDRGWGDADVQLGRGETGKAWGAGDSKNTEKGGWGAAGFMGAGQDDESYKQSGDARGRGRGGRFGSWRRGQGFGGRAGRGNSFSGKWGAQERESNDWNSADSCRNEHRKHEEQGFMNNWAVGESTGWSEQKAGFKESRNEGESEWGVAHGSSEKFESGWGADDSTNAEKQEMSGWHVGEGNSASKRNGGNGKGDRVEASKGQNDSCWGDTTEQLDKGQSARGWGDDGSKSTEKQGWGDHTCAGQGEEREQKREDGTDLVPGESFEAGQGGQSSEGEGKSSAGKWTAEETDKRDKNSAGSLVNEHKNHNEQGFDNWNAEESHGLNEQKASFAVVKNKESNKESPETAVDGIWGACEDLIDSNELEGLSH</sequence>
<feature type="compositionally biased region" description="Basic and acidic residues" evidence="5">
    <location>
        <begin position="1836"/>
        <end position="1867"/>
    </location>
</feature>
<dbReference type="InterPro" id="IPR042066">
    <property type="entry name" value="Spt6_death-like"/>
</dbReference>
<evidence type="ECO:0000256" key="2">
    <source>
        <dbReference type="ARBA" id="ARBA00009253"/>
    </source>
</evidence>
<dbReference type="Pfam" id="PF21710">
    <property type="entry name" value="Spt6_S1"/>
    <property type="match status" value="1"/>
</dbReference>
<dbReference type="Gene3D" id="1.10.150.850">
    <property type="entry name" value="Spt6, helix-hairpin-helix domain"/>
    <property type="match status" value="1"/>
</dbReference>
<feature type="compositionally biased region" description="Basic and acidic residues" evidence="5">
    <location>
        <begin position="2159"/>
        <end position="2173"/>
    </location>
</feature>
<reference evidence="7" key="1">
    <citation type="submission" date="2021-01" db="EMBL/GenBank/DDBJ databases">
        <title>Adiantum capillus-veneris genome.</title>
        <authorList>
            <person name="Fang Y."/>
            <person name="Liao Q."/>
        </authorList>
    </citation>
    <scope>NUCLEOTIDE SEQUENCE</scope>
    <source>
        <strain evidence="7">H3</strain>
        <tissue evidence="7">Leaf</tissue>
    </source>
</reference>
<dbReference type="SUPFAM" id="SSF53098">
    <property type="entry name" value="Ribonuclease H-like"/>
    <property type="match status" value="1"/>
</dbReference>
<dbReference type="InterPro" id="IPR012337">
    <property type="entry name" value="RNaseH-like_sf"/>
</dbReference>
<feature type="compositionally biased region" description="Basic residues" evidence="5">
    <location>
        <begin position="1368"/>
        <end position="1379"/>
    </location>
</feature>
<dbReference type="Pfam" id="PF14635">
    <property type="entry name" value="HHH_7"/>
    <property type="match status" value="1"/>
</dbReference>
<feature type="region of interest" description="Disordered" evidence="5">
    <location>
        <begin position="1346"/>
        <end position="1974"/>
    </location>
</feature>
<feature type="domain" description="YqgF/RNase H-like" evidence="6">
    <location>
        <begin position="647"/>
        <end position="762"/>
    </location>
</feature>
<dbReference type="InterPro" id="IPR006641">
    <property type="entry name" value="YqgF/RNaseH-like_dom"/>
</dbReference>